<sequence length="64" mass="7080">MEGTIRKNVPAGTHVMVVKKEHQRTGQLTEGIVKDILTNSAVHHRGIKVRLTDGVVGRVQEIIK</sequence>
<dbReference type="PANTHER" id="PTHR40069:SF1">
    <property type="entry name" value="YWBE PROTEIN"/>
    <property type="match status" value="1"/>
</dbReference>
<dbReference type="AlphaFoldDB" id="A0A644UHS6"/>
<accession>A0A644UHS6</accession>
<protein>
    <recommendedName>
        <fullName evidence="2">YwbE family protein</fullName>
    </recommendedName>
</protein>
<proteinExistence type="predicted"/>
<dbReference type="PANTHER" id="PTHR40069">
    <property type="entry name" value="YWBE PROTEIN"/>
    <property type="match status" value="1"/>
</dbReference>
<evidence type="ECO:0008006" key="2">
    <source>
        <dbReference type="Google" id="ProtNLM"/>
    </source>
</evidence>
<comment type="caution">
    <text evidence="1">The sequence shown here is derived from an EMBL/GenBank/DDBJ whole genome shotgun (WGS) entry which is preliminary data.</text>
</comment>
<reference evidence="1" key="1">
    <citation type="submission" date="2019-08" db="EMBL/GenBank/DDBJ databases">
        <authorList>
            <person name="Kucharzyk K."/>
            <person name="Murdoch R.W."/>
            <person name="Higgins S."/>
            <person name="Loffler F."/>
        </authorList>
    </citation>
    <scope>NUCLEOTIDE SEQUENCE</scope>
</reference>
<dbReference type="InterPro" id="IPR019240">
    <property type="entry name" value="DUF2196"/>
</dbReference>
<dbReference type="EMBL" id="VSSQ01000116">
    <property type="protein sequence ID" value="MPL78429.1"/>
    <property type="molecule type" value="Genomic_DNA"/>
</dbReference>
<gene>
    <name evidence="1" type="ORF">SDC9_24294</name>
</gene>
<dbReference type="NCBIfam" id="TIGR03833">
    <property type="entry name" value="YwbE family protein"/>
    <property type="match status" value="1"/>
</dbReference>
<organism evidence="1">
    <name type="scientific">bioreactor metagenome</name>
    <dbReference type="NCBI Taxonomy" id="1076179"/>
    <lineage>
        <taxon>unclassified sequences</taxon>
        <taxon>metagenomes</taxon>
        <taxon>ecological metagenomes</taxon>
    </lineage>
</organism>
<evidence type="ECO:0000313" key="1">
    <source>
        <dbReference type="EMBL" id="MPL78429.1"/>
    </source>
</evidence>
<name>A0A644UHS6_9ZZZZ</name>
<dbReference type="Pfam" id="PF09962">
    <property type="entry name" value="DUF2196"/>
    <property type="match status" value="1"/>
</dbReference>